<evidence type="ECO:0000259" key="6">
    <source>
        <dbReference type="Pfam" id="PF19320"/>
    </source>
</evidence>
<dbReference type="Proteomes" id="UP000655410">
    <property type="component" value="Unassembled WGS sequence"/>
</dbReference>
<keyword evidence="4 7" id="KW-0808">Transferase</keyword>
<keyword evidence="3" id="KW-0328">Glycosyltransferase</keyword>
<gene>
    <name evidence="7" type="ORF">GCM10011584_02800</name>
</gene>
<dbReference type="PANTHER" id="PTHR43179:SF12">
    <property type="entry name" value="GALACTOFURANOSYLTRANSFERASE GLFT2"/>
    <property type="match status" value="1"/>
</dbReference>
<reference evidence="8" key="1">
    <citation type="journal article" date="2019" name="Int. J. Syst. Evol. Microbiol.">
        <title>The Global Catalogue of Microorganisms (GCM) 10K type strain sequencing project: providing services to taxonomists for standard genome sequencing and annotation.</title>
        <authorList>
            <consortium name="The Broad Institute Genomics Platform"/>
            <consortium name="The Broad Institute Genome Sequencing Center for Infectious Disease"/>
            <person name="Wu L."/>
            <person name="Ma J."/>
        </authorList>
    </citation>
    <scope>NUCLEOTIDE SEQUENCE [LARGE SCALE GENOMIC DNA]</scope>
    <source>
        <strain evidence="8">CGMCC 4.7371</strain>
    </source>
</reference>
<dbReference type="EMBL" id="BMNI01000001">
    <property type="protein sequence ID" value="GGO84667.1"/>
    <property type="molecule type" value="Genomic_DNA"/>
</dbReference>
<dbReference type="GO" id="GO:0016740">
    <property type="term" value="F:transferase activity"/>
    <property type="evidence" value="ECO:0007669"/>
    <property type="project" value="UniProtKB-KW"/>
</dbReference>
<dbReference type="PANTHER" id="PTHR43179">
    <property type="entry name" value="RHAMNOSYLTRANSFERASE WBBL"/>
    <property type="match status" value="1"/>
</dbReference>
<dbReference type="SUPFAM" id="SSF53448">
    <property type="entry name" value="Nucleotide-diphospho-sugar transferases"/>
    <property type="match status" value="1"/>
</dbReference>
<sequence length="657" mass="74380">MSRRLLMRQVMPLDRDLEVMSLYVDLEDARLDEDKYVVGGNSGAKALNAAQIRQATGTGRRVAVEQLVDRTTFKVLPGQSVSFGSMFNGFPASYWRRYTIVEQVRLEVTLEGRDGHVVVYKSLANGNSQRVDSAVVEGDGAESFTFDLPLNSFVDGGWLWYDVIAADAPVTVSAQWTAEVPEDRAAHGTVDMAITTMNRPDWCAKLLQQLGDPDLTGYLDTVFVMEQGTKLVVDDAEYPAAEKALGDKLRIIQQGNLGGSGGYARGQLESVRKGTATYALMMDDDVICEPEGIIRQVTFGDLARRPTIVGGMMFNIYSRSRLHSFGEIVQPWRFLWMTPPDAYMQWDFSTRNIRSARWLHKRWDVDFTGWFSCLIPRVVIEEIGLSLPVFIKWDDSEYGLRARAAGYPTVTLPGAAVWHVPWTDKNDALDWQSYFHHRNRLIAALLHSPFKRGGRLLRESLNNQIAHIVAMQYSTAELRLQAMEDILQGPQHLHEMLPTRLAEVNALRKQFSDAVLVPDRDELPPVKRAKLSKGKSISEVPSRKSQLLSAAKAPLRQLRPPRDLSREYPEAEIPALDAKWYQLAKYDSAIVSMNDGTSAALYRRDPELFRDQMKRTIALHERFRREWPELAQAYRAQLHEITSQEAWARTFGIEESS</sequence>
<keyword evidence="8" id="KW-1185">Reference proteome</keyword>
<comment type="pathway">
    <text evidence="1">Cell wall biogenesis; cell wall polysaccharide biosynthesis.</text>
</comment>
<evidence type="ECO:0000256" key="4">
    <source>
        <dbReference type="ARBA" id="ARBA00022679"/>
    </source>
</evidence>
<evidence type="ECO:0000259" key="5">
    <source>
        <dbReference type="Pfam" id="PF17994"/>
    </source>
</evidence>
<dbReference type="Pfam" id="PF19320">
    <property type="entry name" value="GlfT2_domain3"/>
    <property type="match status" value="1"/>
</dbReference>
<evidence type="ECO:0000313" key="7">
    <source>
        <dbReference type="EMBL" id="GGO84667.1"/>
    </source>
</evidence>
<dbReference type="InterPro" id="IPR040492">
    <property type="entry name" value="GlfT2_N"/>
</dbReference>
<accession>A0ABQ2N4W2</accession>
<proteinExistence type="inferred from homology"/>
<dbReference type="Pfam" id="PF17994">
    <property type="entry name" value="Glft2_N"/>
    <property type="match status" value="1"/>
</dbReference>
<dbReference type="InterPro" id="IPR029044">
    <property type="entry name" value="Nucleotide-diphossugar_trans"/>
</dbReference>
<evidence type="ECO:0000313" key="8">
    <source>
        <dbReference type="Proteomes" id="UP000655410"/>
    </source>
</evidence>
<evidence type="ECO:0000256" key="2">
    <source>
        <dbReference type="ARBA" id="ARBA00006739"/>
    </source>
</evidence>
<protein>
    <submittedName>
        <fullName evidence="7">Glycosyl transferase</fullName>
    </submittedName>
</protein>
<dbReference type="Gene3D" id="3.90.550.60">
    <property type="match status" value="1"/>
</dbReference>
<comment type="caution">
    <text evidence="7">The sequence shown here is derived from an EMBL/GenBank/DDBJ whole genome shotgun (WGS) entry which is preliminary data.</text>
</comment>
<dbReference type="RefSeq" id="WP_188782150.1">
    <property type="nucleotide sequence ID" value="NZ_BMNI01000001.1"/>
</dbReference>
<feature type="domain" description="Galactofuranosyltransferase GlfT2 N-terminal" evidence="5">
    <location>
        <begin position="66"/>
        <end position="178"/>
    </location>
</feature>
<dbReference type="InterPro" id="IPR045699">
    <property type="entry name" value="GlfT2_C"/>
</dbReference>
<organism evidence="7 8">
    <name type="scientific">Nocardioides phosphati</name>
    <dbReference type="NCBI Taxonomy" id="1867775"/>
    <lineage>
        <taxon>Bacteria</taxon>
        <taxon>Bacillati</taxon>
        <taxon>Actinomycetota</taxon>
        <taxon>Actinomycetes</taxon>
        <taxon>Propionibacteriales</taxon>
        <taxon>Nocardioidaceae</taxon>
        <taxon>Nocardioides</taxon>
    </lineage>
</organism>
<feature type="domain" description="Galactofuranosyltransferase-2 C-terminal" evidence="6">
    <location>
        <begin position="456"/>
        <end position="651"/>
    </location>
</feature>
<comment type="similarity">
    <text evidence="2">Belongs to the glycosyltransferase 2 family.</text>
</comment>
<dbReference type="Pfam" id="PF13641">
    <property type="entry name" value="Glyco_tranf_2_3"/>
    <property type="match status" value="1"/>
</dbReference>
<evidence type="ECO:0000256" key="1">
    <source>
        <dbReference type="ARBA" id="ARBA00004776"/>
    </source>
</evidence>
<evidence type="ECO:0000256" key="3">
    <source>
        <dbReference type="ARBA" id="ARBA00022676"/>
    </source>
</evidence>
<name>A0ABQ2N4W2_9ACTN</name>